<name>A0A2P6MZT3_9EUKA</name>
<dbReference type="InParanoid" id="A0A2P6MZT3"/>
<protein>
    <submittedName>
        <fullName evidence="1">Uncharacterized protein</fullName>
    </submittedName>
</protein>
<sequence length="87" mass="9220">ISEFCVQVKISSFEEQTQLLSLRNPCGFTVRCISSREAATSIVNDTAVNGQERVHLGVVTQSTRPVEKLSRQGAGATIRSGNAGGIG</sequence>
<keyword evidence="2" id="KW-1185">Reference proteome</keyword>
<comment type="caution">
    <text evidence="1">The sequence shown here is derived from an EMBL/GenBank/DDBJ whole genome shotgun (WGS) entry which is preliminary data.</text>
</comment>
<feature type="non-terminal residue" evidence="1">
    <location>
        <position position="1"/>
    </location>
</feature>
<gene>
    <name evidence="1" type="ORF">PROFUN_15770</name>
</gene>
<organism evidence="1 2">
    <name type="scientific">Planoprotostelium fungivorum</name>
    <dbReference type="NCBI Taxonomy" id="1890364"/>
    <lineage>
        <taxon>Eukaryota</taxon>
        <taxon>Amoebozoa</taxon>
        <taxon>Evosea</taxon>
        <taxon>Variosea</taxon>
        <taxon>Cavosteliida</taxon>
        <taxon>Cavosteliaceae</taxon>
        <taxon>Planoprotostelium</taxon>
    </lineage>
</organism>
<evidence type="ECO:0000313" key="2">
    <source>
        <dbReference type="Proteomes" id="UP000241769"/>
    </source>
</evidence>
<dbReference type="Proteomes" id="UP000241769">
    <property type="component" value="Unassembled WGS sequence"/>
</dbReference>
<accession>A0A2P6MZT3</accession>
<evidence type="ECO:0000313" key="1">
    <source>
        <dbReference type="EMBL" id="PRP77218.1"/>
    </source>
</evidence>
<dbReference type="EMBL" id="MDYQ01000274">
    <property type="protein sequence ID" value="PRP77218.1"/>
    <property type="molecule type" value="Genomic_DNA"/>
</dbReference>
<reference evidence="1 2" key="1">
    <citation type="journal article" date="2018" name="Genome Biol. Evol.">
        <title>Multiple Roots of Fruiting Body Formation in Amoebozoa.</title>
        <authorList>
            <person name="Hillmann F."/>
            <person name="Forbes G."/>
            <person name="Novohradska S."/>
            <person name="Ferling I."/>
            <person name="Riege K."/>
            <person name="Groth M."/>
            <person name="Westermann M."/>
            <person name="Marz M."/>
            <person name="Spaller T."/>
            <person name="Winckler T."/>
            <person name="Schaap P."/>
            <person name="Glockner G."/>
        </authorList>
    </citation>
    <scope>NUCLEOTIDE SEQUENCE [LARGE SCALE GENOMIC DNA]</scope>
    <source>
        <strain evidence="1 2">Jena</strain>
    </source>
</reference>
<proteinExistence type="predicted"/>
<dbReference type="AlphaFoldDB" id="A0A2P6MZT3"/>